<comment type="function">
    <text evidence="17">Acyl-CoA synthetase required for both the import of long chain fatty acids (LCFAs) (C14-C18) and the activation very long chain fatty acids (VLCFAs) (C20-C26) by esterification of the fatty acids into metabolically active CoA-thioesters for subsequent degradation or incorporation into phospholipids. The transport and fatty acyl-CoA synthetase activities are genetically separable and are thus independent activities. Esterifies VLCFAs in the peroxisome matrix. The VLCFAs are actively transported into peroxisomes by a PXA1-PXA2 heterodimeric transporter in the peroxisomal membrane.</text>
</comment>
<dbReference type="GO" id="GO:0005324">
    <property type="term" value="F:long-chain fatty acid transmembrane transporter activity"/>
    <property type="evidence" value="ECO:0007669"/>
    <property type="project" value="TreeGrafter"/>
</dbReference>
<feature type="domain" description="AMP-dependent synthetase/ligase" evidence="20">
    <location>
        <begin position="57"/>
        <end position="441"/>
    </location>
</feature>
<protein>
    <recommendedName>
        <fullName evidence="18">Very long-chain fatty acid transport protein</fullName>
    </recommendedName>
    <alternativeName>
        <fullName evidence="19">Very-long-chain acyl-CoA synthetase</fullName>
    </alternativeName>
</protein>
<dbReference type="InterPro" id="IPR025110">
    <property type="entry name" value="AMP-bd_C"/>
</dbReference>
<evidence type="ECO:0000256" key="16">
    <source>
        <dbReference type="ARBA" id="ARBA00051585"/>
    </source>
</evidence>
<dbReference type="GO" id="GO:0004467">
    <property type="term" value="F:long-chain fatty acid-CoA ligase activity"/>
    <property type="evidence" value="ECO:0007669"/>
    <property type="project" value="TreeGrafter"/>
</dbReference>
<organism evidence="22 23">
    <name type="scientific">Tothia fuscella</name>
    <dbReference type="NCBI Taxonomy" id="1048955"/>
    <lineage>
        <taxon>Eukaryota</taxon>
        <taxon>Fungi</taxon>
        <taxon>Dikarya</taxon>
        <taxon>Ascomycota</taxon>
        <taxon>Pezizomycotina</taxon>
        <taxon>Dothideomycetes</taxon>
        <taxon>Pleosporomycetidae</taxon>
        <taxon>Venturiales</taxon>
        <taxon>Cylindrosympodiaceae</taxon>
        <taxon>Tothia</taxon>
    </lineage>
</organism>
<evidence type="ECO:0000256" key="3">
    <source>
        <dbReference type="ARBA" id="ARBA00004651"/>
    </source>
</evidence>
<dbReference type="GO" id="GO:0044539">
    <property type="term" value="P:long-chain fatty acid import into cell"/>
    <property type="evidence" value="ECO:0007669"/>
    <property type="project" value="TreeGrafter"/>
</dbReference>
<keyword evidence="8" id="KW-0551">Lipid droplet</keyword>
<dbReference type="InterPro" id="IPR000873">
    <property type="entry name" value="AMP-dep_synth/lig_dom"/>
</dbReference>
<dbReference type="FunFam" id="3.40.50.12780:FF:000019">
    <property type="entry name" value="Long-chain fatty acid transporter"/>
    <property type="match status" value="1"/>
</dbReference>
<keyword evidence="6" id="KW-1003">Cell membrane</keyword>
<evidence type="ECO:0000256" key="12">
    <source>
        <dbReference type="ARBA" id="ARBA00022989"/>
    </source>
</evidence>
<gene>
    <name evidence="22" type="ORF">EJ08DRAFT_687871</name>
</gene>
<evidence type="ECO:0000256" key="18">
    <source>
        <dbReference type="ARBA" id="ARBA00068795"/>
    </source>
</evidence>
<dbReference type="SUPFAM" id="SSF56801">
    <property type="entry name" value="Acetyl-CoA synthetase-like"/>
    <property type="match status" value="1"/>
</dbReference>
<evidence type="ECO:0000256" key="15">
    <source>
        <dbReference type="ARBA" id="ARBA00023140"/>
    </source>
</evidence>
<evidence type="ECO:0000256" key="4">
    <source>
        <dbReference type="ARBA" id="ARBA00006432"/>
    </source>
</evidence>
<dbReference type="AlphaFoldDB" id="A0A9P4NRK2"/>
<evidence type="ECO:0000259" key="21">
    <source>
        <dbReference type="Pfam" id="PF13193"/>
    </source>
</evidence>
<dbReference type="PANTHER" id="PTHR43107">
    <property type="entry name" value="LONG-CHAIN FATTY ACID TRANSPORT PROTEIN"/>
    <property type="match status" value="1"/>
</dbReference>
<comment type="catalytic activity">
    <reaction evidence="16">
        <text>a very long-chain fatty acid + ATP + CoA = a very long-chain fatty acyl-CoA + AMP + diphosphate</text>
        <dbReference type="Rhea" id="RHEA:54536"/>
        <dbReference type="ChEBI" id="CHEBI:30616"/>
        <dbReference type="ChEBI" id="CHEBI:33019"/>
        <dbReference type="ChEBI" id="CHEBI:57287"/>
        <dbReference type="ChEBI" id="CHEBI:58950"/>
        <dbReference type="ChEBI" id="CHEBI:138261"/>
        <dbReference type="ChEBI" id="CHEBI:456215"/>
    </reaction>
</comment>
<keyword evidence="23" id="KW-1185">Reference proteome</keyword>
<sequence>MALVPAAAIAGTAAAAAYLDAKLHITKDLKSLYNLKATEWSLAKAAKLNRWNLWYYFEDTVNRLPPNEEAIWSQTGCYTFRQTYDQSCRYGQFFLSQGVNPKQLVATYLTNSPEFVFNWLGQWSIGAAPAMINHHLTGDALIHCVRLSGAKIMIVDEDVEVRARMEENRARLEGELGVRIIILDGETRARINAQPAVRPPNDLRNGSTPTDPMSLFYTSGSTGHPKAVSYSNGRTISLGGKKNTAIGIKGGPNGDRWYNCMPMYHGTGGVVVVTCMLVGITLCIGKKFSTSRFWNEIRMSNATAFVYVGETARYLVAAPPSPKDKDHKVRVMFGNGLRPDVWKRFQDRFGIDTVAEFFNSTEGVFGLLNVCRGPFLQKTVGHHGAIMRYNLRDYYVAAEIDHETGDLWRDPKTGFGKRRSLEEGGEMIVGVPQPELFAGYWNNPDATKKKFARNLFKKGDLWYRSGDALRRDREGRWFFMDRLGDTYRWKSENVATAEVSETLGNCPQLLEAIVYGVAIPGHDGKAGMAAINLEPTVNPTPETFRAILQYAQERLPKYAIPVFLRLQSEFNAMHNQKQNKVPLKKDAINLDAIYGPGRDAEGARREGKDVLYWWPGALGHPNPGLDGESYIVFDRKDYEGLMAHGKEVARL</sequence>
<keyword evidence="10" id="KW-0547">Nucleotide-binding</keyword>
<evidence type="ECO:0000256" key="10">
    <source>
        <dbReference type="ARBA" id="ARBA00022741"/>
    </source>
</evidence>
<dbReference type="GO" id="GO:0009898">
    <property type="term" value="C:cytoplasmic side of plasma membrane"/>
    <property type="evidence" value="ECO:0007669"/>
    <property type="project" value="TreeGrafter"/>
</dbReference>
<dbReference type="Pfam" id="PF13193">
    <property type="entry name" value="AMP-binding_C"/>
    <property type="match status" value="1"/>
</dbReference>
<evidence type="ECO:0000256" key="5">
    <source>
        <dbReference type="ARBA" id="ARBA00022448"/>
    </source>
</evidence>
<dbReference type="Gene3D" id="3.30.300.30">
    <property type="match status" value="1"/>
</dbReference>
<dbReference type="GO" id="GO:0005811">
    <property type="term" value="C:lipid droplet"/>
    <property type="evidence" value="ECO:0007669"/>
    <property type="project" value="UniProtKB-SubCell"/>
</dbReference>
<dbReference type="OrthoDB" id="196650at2759"/>
<evidence type="ECO:0000256" key="2">
    <source>
        <dbReference type="ARBA" id="ARBA00004585"/>
    </source>
</evidence>
<keyword evidence="9" id="KW-0812">Transmembrane</keyword>
<keyword evidence="11" id="KW-0067">ATP-binding</keyword>
<reference evidence="22" key="1">
    <citation type="journal article" date="2020" name="Stud. Mycol.">
        <title>101 Dothideomycetes genomes: a test case for predicting lifestyles and emergence of pathogens.</title>
        <authorList>
            <person name="Haridas S."/>
            <person name="Albert R."/>
            <person name="Binder M."/>
            <person name="Bloem J."/>
            <person name="Labutti K."/>
            <person name="Salamov A."/>
            <person name="Andreopoulos B."/>
            <person name="Baker S."/>
            <person name="Barry K."/>
            <person name="Bills G."/>
            <person name="Bluhm B."/>
            <person name="Cannon C."/>
            <person name="Castanera R."/>
            <person name="Culley D."/>
            <person name="Daum C."/>
            <person name="Ezra D."/>
            <person name="Gonzalez J."/>
            <person name="Henrissat B."/>
            <person name="Kuo A."/>
            <person name="Liang C."/>
            <person name="Lipzen A."/>
            <person name="Lutzoni F."/>
            <person name="Magnuson J."/>
            <person name="Mondo S."/>
            <person name="Nolan M."/>
            <person name="Ohm R."/>
            <person name="Pangilinan J."/>
            <person name="Park H.-J."/>
            <person name="Ramirez L."/>
            <person name="Alfaro M."/>
            <person name="Sun H."/>
            <person name="Tritt A."/>
            <person name="Yoshinaga Y."/>
            <person name="Zwiers L.-H."/>
            <person name="Turgeon B."/>
            <person name="Goodwin S."/>
            <person name="Spatafora J."/>
            <person name="Crous P."/>
            <person name="Grigoriev I."/>
        </authorList>
    </citation>
    <scope>NUCLEOTIDE SEQUENCE</scope>
    <source>
        <strain evidence="22">CBS 130266</strain>
    </source>
</reference>
<dbReference type="Proteomes" id="UP000800235">
    <property type="component" value="Unassembled WGS sequence"/>
</dbReference>
<dbReference type="InterPro" id="IPR045851">
    <property type="entry name" value="AMP-bd_C_sf"/>
</dbReference>
<dbReference type="GO" id="GO:0005778">
    <property type="term" value="C:peroxisomal membrane"/>
    <property type="evidence" value="ECO:0007669"/>
    <property type="project" value="UniProtKB-SubCell"/>
</dbReference>
<evidence type="ECO:0000256" key="13">
    <source>
        <dbReference type="ARBA" id="ARBA00023055"/>
    </source>
</evidence>
<evidence type="ECO:0000259" key="20">
    <source>
        <dbReference type="Pfam" id="PF00501"/>
    </source>
</evidence>
<dbReference type="PROSITE" id="PS00455">
    <property type="entry name" value="AMP_BINDING"/>
    <property type="match status" value="1"/>
</dbReference>
<comment type="similarity">
    <text evidence="4">Belongs to the ATP-dependent AMP-binding enzyme family.</text>
</comment>
<proteinExistence type="inferred from homology"/>
<comment type="caution">
    <text evidence="22">The sequence shown here is derived from an EMBL/GenBank/DDBJ whole genome shotgun (WGS) entry which is preliminary data.</text>
</comment>
<evidence type="ECO:0000256" key="8">
    <source>
        <dbReference type="ARBA" id="ARBA00022677"/>
    </source>
</evidence>
<evidence type="ECO:0000256" key="14">
    <source>
        <dbReference type="ARBA" id="ARBA00023136"/>
    </source>
</evidence>
<feature type="domain" description="AMP-binding enzyme C-terminal" evidence="21">
    <location>
        <begin position="498"/>
        <end position="575"/>
    </location>
</feature>
<keyword evidence="14" id="KW-0472">Membrane</keyword>
<accession>A0A9P4NRK2</accession>
<name>A0A9P4NRK2_9PEZI</name>
<dbReference type="InterPro" id="IPR042099">
    <property type="entry name" value="ANL_N_sf"/>
</dbReference>
<evidence type="ECO:0000256" key="9">
    <source>
        <dbReference type="ARBA" id="ARBA00022692"/>
    </source>
</evidence>
<keyword evidence="13" id="KW-0445">Lipid transport</keyword>
<evidence type="ECO:0000313" key="22">
    <source>
        <dbReference type="EMBL" id="KAF2430365.1"/>
    </source>
</evidence>
<dbReference type="Pfam" id="PF00501">
    <property type="entry name" value="AMP-binding"/>
    <property type="match status" value="1"/>
</dbReference>
<evidence type="ECO:0000256" key="11">
    <source>
        <dbReference type="ARBA" id="ARBA00022840"/>
    </source>
</evidence>
<keyword evidence="5" id="KW-0813">Transport</keyword>
<evidence type="ECO:0000256" key="6">
    <source>
        <dbReference type="ARBA" id="ARBA00022475"/>
    </source>
</evidence>
<evidence type="ECO:0000256" key="1">
    <source>
        <dbReference type="ARBA" id="ARBA00004502"/>
    </source>
</evidence>
<evidence type="ECO:0000313" key="23">
    <source>
        <dbReference type="Proteomes" id="UP000800235"/>
    </source>
</evidence>
<comment type="subcellular location">
    <subcellularLocation>
        <location evidence="3">Cell membrane</location>
        <topology evidence="3">Multi-pass membrane protein</topology>
    </subcellularLocation>
    <subcellularLocation>
        <location evidence="1">Lipid droplet</location>
    </subcellularLocation>
    <subcellularLocation>
        <location evidence="2">Peroxisome membrane</location>
        <topology evidence="2">Multi-pass membrane protein</topology>
    </subcellularLocation>
</comment>
<dbReference type="GO" id="GO:0005524">
    <property type="term" value="F:ATP binding"/>
    <property type="evidence" value="ECO:0007669"/>
    <property type="project" value="UniProtKB-KW"/>
</dbReference>
<dbReference type="PANTHER" id="PTHR43107:SF6">
    <property type="entry name" value="ACYL-COA SYNTHETASE FAMILY PROTEIN (CEFD1), PUTATIVE (AFU_ORTHOLOGUE AFUA_6G03630)-RELATED"/>
    <property type="match status" value="1"/>
</dbReference>
<dbReference type="EMBL" id="MU007039">
    <property type="protein sequence ID" value="KAF2430365.1"/>
    <property type="molecule type" value="Genomic_DNA"/>
</dbReference>
<keyword evidence="12" id="KW-1133">Transmembrane helix</keyword>
<keyword evidence="15" id="KW-0576">Peroxisome</keyword>
<dbReference type="Gene3D" id="3.40.50.12780">
    <property type="entry name" value="N-terminal domain of ligase-like"/>
    <property type="match status" value="1"/>
</dbReference>
<evidence type="ECO:0000256" key="19">
    <source>
        <dbReference type="ARBA" id="ARBA00078285"/>
    </source>
</evidence>
<dbReference type="InterPro" id="IPR020845">
    <property type="entry name" value="AMP-binding_CS"/>
</dbReference>
<keyword evidence="7" id="KW-0436">Ligase</keyword>
<evidence type="ECO:0000256" key="7">
    <source>
        <dbReference type="ARBA" id="ARBA00022598"/>
    </source>
</evidence>
<evidence type="ECO:0000256" key="17">
    <source>
        <dbReference type="ARBA" id="ARBA00060276"/>
    </source>
</evidence>